<accession>X0V8L6</accession>
<reference evidence="1" key="1">
    <citation type="journal article" date="2014" name="Front. Microbiol.">
        <title>High frequency of phylogenetically diverse reductive dehalogenase-homologous genes in deep subseafloor sedimentary metagenomes.</title>
        <authorList>
            <person name="Kawai M."/>
            <person name="Futagami T."/>
            <person name="Toyoda A."/>
            <person name="Takaki Y."/>
            <person name="Nishi S."/>
            <person name="Hori S."/>
            <person name="Arai W."/>
            <person name="Tsubouchi T."/>
            <person name="Morono Y."/>
            <person name="Uchiyama I."/>
            <person name="Ito T."/>
            <person name="Fujiyama A."/>
            <person name="Inagaki F."/>
            <person name="Takami H."/>
        </authorList>
    </citation>
    <scope>NUCLEOTIDE SEQUENCE</scope>
    <source>
        <strain evidence="1">Expedition CK06-06</strain>
    </source>
</reference>
<dbReference type="EMBL" id="BARS01020474">
    <property type="protein sequence ID" value="GAG07712.1"/>
    <property type="molecule type" value="Genomic_DNA"/>
</dbReference>
<dbReference type="AlphaFoldDB" id="X0V8L6"/>
<gene>
    <name evidence="1" type="ORF">S01H1_33012</name>
</gene>
<organism evidence="1">
    <name type="scientific">marine sediment metagenome</name>
    <dbReference type="NCBI Taxonomy" id="412755"/>
    <lineage>
        <taxon>unclassified sequences</taxon>
        <taxon>metagenomes</taxon>
        <taxon>ecological metagenomes</taxon>
    </lineage>
</organism>
<evidence type="ECO:0000313" key="1">
    <source>
        <dbReference type="EMBL" id="GAG07712.1"/>
    </source>
</evidence>
<protein>
    <submittedName>
        <fullName evidence="1">Uncharacterized protein</fullName>
    </submittedName>
</protein>
<feature type="non-terminal residue" evidence="1">
    <location>
        <position position="1"/>
    </location>
</feature>
<proteinExistence type="predicted"/>
<name>X0V8L6_9ZZZZ</name>
<sequence>SSASSTGNESSTTSHEDTFTHASFGLVSGDIVHGVGVNVWGAKTEAGSADMKVVLHKGSTSYYSAAYTPTTTYERAFQLWDEDPDTVAAWTYNGPDSAHPGYERQ</sequence>
<comment type="caution">
    <text evidence="1">The sequence shown here is derived from an EMBL/GenBank/DDBJ whole genome shotgun (WGS) entry which is preliminary data.</text>
</comment>